<dbReference type="KEGG" id="vg:5176968"/>
<protein>
    <submittedName>
        <fullName evidence="2">ORF 5</fullName>
    </submittedName>
</protein>
<dbReference type="RefSeq" id="YP_271862.1">
    <property type="nucleotide sequence ID" value="NC_007217.1"/>
</dbReference>
<evidence type="ECO:0000313" key="3">
    <source>
        <dbReference type="Proteomes" id="UP000001469"/>
    </source>
</evidence>
<dbReference type="EMBL" id="AY950802">
    <property type="protein sequence ID" value="AAY24931.1"/>
    <property type="molecule type" value="Genomic_DNA"/>
</dbReference>
<proteinExistence type="predicted"/>
<keyword evidence="3" id="KW-1185">Reference proteome</keyword>
<name>Q4KPI2_9VIRU</name>
<dbReference type="GeneID" id="5176968"/>
<dbReference type="Proteomes" id="UP000001469">
    <property type="component" value="Segment"/>
</dbReference>
<organism evidence="2 3">
    <name type="scientific">Haloarcula hispanica SH1 virus</name>
    <dbReference type="NCBI Taxonomy" id="326574"/>
    <lineage>
        <taxon>Viruses</taxon>
        <taxon>Singelaviria</taxon>
        <taxon>Helvetiavirae</taxon>
        <taxon>Dividoviricota</taxon>
        <taxon>Laserviricetes</taxon>
        <taxon>Halopanivirales</taxon>
        <taxon>Sphaerolipoviridae</taxon>
        <taxon>Alphasphaerolipovirus</taxon>
        <taxon>Alphasphaerolipovirus serpentinense</taxon>
    </lineage>
</organism>
<evidence type="ECO:0000313" key="2">
    <source>
        <dbReference type="EMBL" id="AAY24931.1"/>
    </source>
</evidence>
<sequence>MTVEPDDDDAHTYQVGVMAERLDEYLDVLEEERETVEAILADLEDAPDDECLTREEYRQVFPATMPTEEWGGFGG</sequence>
<dbReference type="OrthoDB" id="35925at10239"/>
<keyword evidence="1" id="KW-0175">Coiled coil</keyword>
<reference evidence="2 3" key="1">
    <citation type="journal article" date="2005" name="J. Virol.">
        <title>Constituents of SH1, a novel lipid-containing virus infecting the halophilic euryarchaeon Haloarcula hispanica.</title>
        <authorList>
            <person name="Bamford D.H."/>
            <person name="Ravantti J.J."/>
            <person name="Ronnholm G."/>
            <person name="Laurinavicius S."/>
            <person name="Kukkaro P."/>
            <person name="Dyall-Smith M."/>
            <person name="Somerharju P."/>
            <person name="Kalkkinen N."/>
            <person name="Bamford J.K."/>
        </authorList>
    </citation>
    <scope>NUCLEOTIDE SEQUENCE</scope>
</reference>
<evidence type="ECO:0000256" key="1">
    <source>
        <dbReference type="SAM" id="Coils"/>
    </source>
</evidence>
<feature type="coiled-coil region" evidence="1">
    <location>
        <begin position="19"/>
        <end position="46"/>
    </location>
</feature>
<accession>Q4KPI2</accession>